<keyword evidence="11 13" id="KW-0106">Calcium</keyword>
<dbReference type="PANTHER" id="PTHR23007">
    <property type="entry name" value="CBL"/>
    <property type="match status" value="1"/>
</dbReference>
<dbReference type="Pfam" id="PF02262">
    <property type="entry name" value="Cbl_N"/>
    <property type="match status" value="1"/>
</dbReference>
<dbReference type="AlphaFoldDB" id="A0A3S2PL87"/>
<accession>A0A3S2PL87</accession>
<comment type="domain">
    <text evidence="13">The N-terminus is composed of the phosphotyrosine binding (PTB) domain, a short linker region and the RING-type zinc finger. The PTB domain, which is also called TKB (tyrosine kinase binding) domain, is composed of three different subdomains: a four-helix bundle (4H), a calcium-binding EF hand and a divergent SH2 domain.</text>
</comment>
<keyword evidence="9 13" id="KW-0833">Ubl conjugation pathway</keyword>
<dbReference type="FunFam" id="1.10.238.10:FF:000022">
    <property type="entry name" value="E3 ubiquitin-protein ligase CBL"/>
    <property type="match status" value="1"/>
</dbReference>
<dbReference type="GO" id="GO:0061630">
    <property type="term" value="F:ubiquitin protein ligase activity"/>
    <property type="evidence" value="ECO:0007669"/>
    <property type="project" value="UniProtKB-EC"/>
</dbReference>
<dbReference type="Pfam" id="PF00097">
    <property type="entry name" value="zf-C3HC4"/>
    <property type="match status" value="1"/>
</dbReference>
<keyword evidence="8 12" id="KW-0863">Zinc-finger</keyword>
<comment type="function">
    <text evidence="13">E3 ubiquitin-protein ligase which accepts ubiquitin from specific E2 ubiquitin-conjugating enzymes, and transfers it to substrates, generally promoting their degradation by the proteasome.</text>
</comment>
<proteinExistence type="predicted"/>
<dbReference type="SMART" id="SM00165">
    <property type="entry name" value="UBA"/>
    <property type="match status" value="1"/>
</dbReference>
<keyword evidence="5 13" id="KW-0808">Transferase</keyword>
<dbReference type="GO" id="GO:0045121">
    <property type="term" value="C:membrane raft"/>
    <property type="evidence" value="ECO:0007669"/>
    <property type="project" value="TreeGrafter"/>
</dbReference>
<keyword evidence="10 13" id="KW-0862">Zinc</keyword>
<dbReference type="PROSITE" id="PS50089">
    <property type="entry name" value="ZF_RING_2"/>
    <property type="match status" value="1"/>
</dbReference>
<dbReference type="Gene3D" id="3.30.505.10">
    <property type="entry name" value="SH2 domain"/>
    <property type="match status" value="1"/>
</dbReference>
<dbReference type="SUPFAM" id="SSF57850">
    <property type="entry name" value="RING/U-box"/>
    <property type="match status" value="1"/>
</dbReference>
<evidence type="ECO:0000259" key="15">
    <source>
        <dbReference type="PROSITE" id="PS50030"/>
    </source>
</evidence>
<dbReference type="PANTHER" id="PTHR23007:SF3">
    <property type="entry name" value="E3 UBIQUITIN-PROTEIN LIGASE CBL-B"/>
    <property type="match status" value="1"/>
</dbReference>
<dbReference type="InterPro" id="IPR036537">
    <property type="entry name" value="Adaptor_Cbl_N_dom_sf"/>
</dbReference>
<reference evidence="18 19" key="2">
    <citation type="submission" date="2019-01" db="EMBL/GenBank/DDBJ databases">
        <title>A chromosome length genome reference of the Java medaka (oryzias javanicus).</title>
        <authorList>
            <person name="Herpin A."/>
            <person name="Takehana Y."/>
            <person name="Naruse K."/>
            <person name="Ansai S."/>
            <person name="Kawaguchi M."/>
        </authorList>
    </citation>
    <scope>NUCLEOTIDE SEQUENCE [LARGE SCALE GENOMIC DNA]</scope>
    <source>
        <strain evidence="18">RS831</strain>
        <tissue evidence="18">Whole body</tissue>
    </source>
</reference>
<gene>
    <name evidence="18" type="ORF">OJAV_G00140610</name>
</gene>
<keyword evidence="6 13" id="KW-0479">Metal-binding</keyword>
<dbReference type="CDD" id="cd09920">
    <property type="entry name" value="SH2_Cbl-b_TKB"/>
    <property type="match status" value="1"/>
</dbReference>
<evidence type="ECO:0000256" key="2">
    <source>
        <dbReference type="ARBA" id="ARBA00004496"/>
    </source>
</evidence>
<dbReference type="FunFam" id="1.20.930.20:FF:000001">
    <property type="entry name" value="E3 ubiquitin-protein ligase CBL"/>
    <property type="match status" value="1"/>
</dbReference>
<name>A0A3S2PL87_ORYJA</name>
<reference evidence="18 19" key="1">
    <citation type="submission" date="2018-11" db="EMBL/GenBank/DDBJ databases">
        <authorList>
            <person name="Lopez-Roques C."/>
            <person name="Donnadieu C."/>
            <person name="Bouchez O."/>
            <person name="Klopp C."/>
            <person name="Cabau C."/>
            <person name="Zahm M."/>
        </authorList>
    </citation>
    <scope>NUCLEOTIDE SEQUENCE [LARGE SCALE GENOMIC DNA]</scope>
    <source>
        <strain evidence="18">RS831</strain>
        <tissue evidence="18">Whole body</tissue>
    </source>
</reference>
<evidence type="ECO:0000256" key="12">
    <source>
        <dbReference type="PROSITE-ProRule" id="PRU00175"/>
    </source>
</evidence>
<dbReference type="PROSITE" id="PS50030">
    <property type="entry name" value="UBA"/>
    <property type="match status" value="1"/>
</dbReference>
<feature type="region of interest" description="Disordered" evidence="14">
    <location>
        <begin position="891"/>
        <end position="918"/>
    </location>
</feature>
<feature type="domain" description="UBA" evidence="15">
    <location>
        <begin position="916"/>
        <end position="958"/>
    </location>
</feature>
<dbReference type="GO" id="GO:0005737">
    <property type="term" value="C:cytoplasm"/>
    <property type="evidence" value="ECO:0007669"/>
    <property type="project" value="UniProtKB-SubCell"/>
</dbReference>
<dbReference type="GO" id="GO:0005509">
    <property type="term" value="F:calcium ion binding"/>
    <property type="evidence" value="ECO:0007669"/>
    <property type="project" value="UniProtKB-UniRule"/>
</dbReference>
<sequence>MHSHSLACVRPKQAAFIGGCKTVGHVVKWLGRSRGLLLEPPRPVSAPVGRVPLQELPFLDMAAALSGRNPGGRGPNKSKGRILGIFDAIQDAVGPPKQAAADRKTVEKTWKLMDKVVRLCQNPRLQLKNSPPYILDILPDAYQHLRLILGKYEENQRLTQLSENEYFKIYIDGLMSKSKRAIRLFKEGKERMYEEQSQDRRNLTKLSLIFSHMLAEIKAIFPGGQFQGDTFRITKADAADFWRTYFGEKTVVPWKVFRQCLHEVHPISSGLEAMALKSTIDLTCNDYISVFEFDIFTRLFQPWGSILRNWNFLAVTHPGYMAFLTYDEVKARLQKFNSKPGSYIFRLSCTRLGQWAIGYVTGDGNILQTIPHNKPLFQALIDGFREGFYLFPDGRSYNPDLTDLCDPMPHDHIKVTQEQYELYCEMGSTFQLCKICAENDKDIKIEPCGHLMCTLCLTAWQESDGQGCPFCRCEIKGTAPITVDPFDPRNEGAKCFFLDRHSSPMLEFDDEEDREDFLVMNGLANIRKHCSEHQNSPMVSPSSSPGSQHRKMLGGEPIHSSQHLSLPPVPPRRELIQKGALRSPSASPIGSPKSSPGMSRKQDKPLPAPPPPHRDLPPPPPPDRPLPILPEARHSWVPGSFLLHSPLSSSTGKLSDSYLPPESRCTKDANMTDAHRALEPFQLGPARLSHINGRPLSCPPENFGRLNQRLEGAGKSECPKVFANDVPVADSDDVVLSQNSPPRSVCVSQKPMDNTPPESLMQQEKPKSPMSGRQAEPAGPSVSGGAHAGLCPFNVTHSDYDTLLPLHENSLNSCQQSQPPPPPPARNSFIDVSSSSSSSSSCNAGSFLSHSLLASDKVCDFLNCSAPPPPSRRPAAFKVCPEYDLLPPIEAPARPPKPLPRKIPSDIQPGKAHSPESDHEDAKIAKLMGEGYSFDDVKRALVIADYKVDVARNILREFALVSPRLNL</sequence>
<comment type="subcellular location">
    <subcellularLocation>
        <location evidence="2">Cytoplasm</location>
    </subcellularLocation>
</comment>
<protein>
    <recommendedName>
        <fullName evidence="13">E3 ubiquitin-protein ligase CBL</fullName>
        <ecNumber evidence="13">2.3.2.27</ecNumber>
    </recommendedName>
</protein>
<dbReference type="InterPro" id="IPR015940">
    <property type="entry name" value="UBA"/>
</dbReference>
<dbReference type="Gene3D" id="1.20.930.20">
    <property type="entry name" value="Adaptor protein Cbl, N-terminal domain"/>
    <property type="match status" value="1"/>
</dbReference>
<feature type="region of interest" description="Disordered" evidence="14">
    <location>
        <begin position="533"/>
        <end position="667"/>
    </location>
</feature>
<evidence type="ECO:0000256" key="4">
    <source>
        <dbReference type="ARBA" id="ARBA00022490"/>
    </source>
</evidence>
<organism evidence="18 19">
    <name type="scientific">Oryzias javanicus</name>
    <name type="common">Javanese ricefish</name>
    <name type="synonym">Aplocheilus javanicus</name>
    <dbReference type="NCBI Taxonomy" id="123683"/>
    <lineage>
        <taxon>Eukaryota</taxon>
        <taxon>Metazoa</taxon>
        <taxon>Chordata</taxon>
        <taxon>Craniata</taxon>
        <taxon>Vertebrata</taxon>
        <taxon>Euteleostomi</taxon>
        <taxon>Actinopterygii</taxon>
        <taxon>Neopterygii</taxon>
        <taxon>Teleostei</taxon>
        <taxon>Neoteleostei</taxon>
        <taxon>Acanthomorphata</taxon>
        <taxon>Ovalentaria</taxon>
        <taxon>Atherinomorphae</taxon>
        <taxon>Beloniformes</taxon>
        <taxon>Adrianichthyidae</taxon>
        <taxon>Oryziinae</taxon>
        <taxon>Oryzias</taxon>
    </lineage>
</organism>
<evidence type="ECO:0000256" key="13">
    <source>
        <dbReference type="RuleBase" id="RU367001"/>
    </source>
</evidence>
<dbReference type="GO" id="GO:0007166">
    <property type="term" value="P:cell surface receptor signaling pathway"/>
    <property type="evidence" value="ECO:0007669"/>
    <property type="project" value="InterPro"/>
</dbReference>
<dbReference type="EMBL" id="CM012450">
    <property type="protein sequence ID" value="RVE63878.1"/>
    <property type="molecule type" value="Genomic_DNA"/>
</dbReference>
<dbReference type="PROSITE" id="PS51506">
    <property type="entry name" value="CBL_PTB"/>
    <property type="match status" value="1"/>
</dbReference>
<evidence type="ECO:0000256" key="1">
    <source>
        <dbReference type="ARBA" id="ARBA00000900"/>
    </source>
</evidence>
<dbReference type="GO" id="GO:0005886">
    <property type="term" value="C:plasma membrane"/>
    <property type="evidence" value="ECO:0007669"/>
    <property type="project" value="TreeGrafter"/>
</dbReference>
<feature type="domain" description="Cbl-PTB" evidence="17">
    <location>
        <begin position="95"/>
        <end position="403"/>
    </location>
</feature>
<feature type="region of interest" description="Disordered" evidence="14">
    <location>
        <begin position="811"/>
        <end position="835"/>
    </location>
</feature>
<dbReference type="InterPro" id="IPR024159">
    <property type="entry name" value="Cbl_PTB"/>
</dbReference>
<evidence type="ECO:0000256" key="6">
    <source>
        <dbReference type="ARBA" id="ARBA00022723"/>
    </source>
</evidence>
<evidence type="ECO:0000259" key="17">
    <source>
        <dbReference type="PROSITE" id="PS51506"/>
    </source>
</evidence>
<dbReference type="Pfam" id="PF02762">
    <property type="entry name" value="Cbl_N3"/>
    <property type="match status" value="1"/>
</dbReference>
<evidence type="ECO:0000256" key="8">
    <source>
        <dbReference type="ARBA" id="ARBA00022771"/>
    </source>
</evidence>
<evidence type="ECO:0000259" key="16">
    <source>
        <dbReference type="PROSITE" id="PS50089"/>
    </source>
</evidence>
<dbReference type="CDD" id="cd14392">
    <property type="entry name" value="UBA_Cbl-b"/>
    <property type="match status" value="1"/>
</dbReference>
<evidence type="ECO:0000313" key="18">
    <source>
        <dbReference type="EMBL" id="RVE63878.1"/>
    </source>
</evidence>
<evidence type="ECO:0000256" key="9">
    <source>
        <dbReference type="ARBA" id="ARBA00022786"/>
    </source>
</evidence>
<dbReference type="GO" id="GO:0008270">
    <property type="term" value="F:zinc ion binding"/>
    <property type="evidence" value="ECO:0007669"/>
    <property type="project" value="UniProtKB-KW"/>
</dbReference>
<dbReference type="FunFam" id="3.30.40.10:FF:000015">
    <property type="entry name" value="E3 ubiquitin-protein ligase CBL"/>
    <property type="match status" value="1"/>
</dbReference>
<evidence type="ECO:0000256" key="7">
    <source>
        <dbReference type="ARBA" id="ARBA00022737"/>
    </source>
</evidence>
<dbReference type="SUPFAM" id="SSF47668">
    <property type="entry name" value="N-terminal domain of cbl (N-cbl)"/>
    <property type="match status" value="1"/>
</dbReference>
<feature type="compositionally biased region" description="Polar residues" evidence="14">
    <location>
        <begin position="584"/>
        <end position="597"/>
    </location>
</feature>
<dbReference type="OrthoDB" id="7237699at2759"/>
<comment type="catalytic activity">
    <reaction evidence="1 13">
        <text>S-ubiquitinyl-[E2 ubiquitin-conjugating enzyme]-L-cysteine + [acceptor protein]-L-lysine = [E2 ubiquitin-conjugating enzyme]-L-cysteine + N(6)-ubiquitinyl-[acceptor protein]-L-lysine.</text>
        <dbReference type="EC" id="2.3.2.27"/>
    </reaction>
</comment>
<dbReference type="SMART" id="SM00184">
    <property type="entry name" value="RING"/>
    <property type="match status" value="1"/>
</dbReference>
<evidence type="ECO:0000313" key="19">
    <source>
        <dbReference type="Proteomes" id="UP000283210"/>
    </source>
</evidence>
<keyword evidence="19" id="KW-1185">Reference proteome</keyword>
<dbReference type="InterPro" id="IPR017907">
    <property type="entry name" value="Znf_RING_CS"/>
</dbReference>
<dbReference type="GO" id="GO:0023051">
    <property type="term" value="P:regulation of signaling"/>
    <property type="evidence" value="ECO:0007669"/>
    <property type="project" value="InterPro"/>
</dbReference>
<dbReference type="InterPro" id="IPR024162">
    <property type="entry name" value="Adaptor_Cbl"/>
</dbReference>
<evidence type="ECO:0000256" key="14">
    <source>
        <dbReference type="SAM" id="MobiDB-lite"/>
    </source>
</evidence>
<dbReference type="GO" id="GO:0017124">
    <property type="term" value="F:SH3 domain binding"/>
    <property type="evidence" value="ECO:0007669"/>
    <property type="project" value="TreeGrafter"/>
</dbReference>
<evidence type="ECO:0000256" key="10">
    <source>
        <dbReference type="ARBA" id="ARBA00022833"/>
    </source>
</evidence>
<dbReference type="InterPro" id="IPR001841">
    <property type="entry name" value="Znf_RING"/>
</dbReference>
<dbReference type="InterPro" id="IPR013083">
    <property type="entry name" value="Znf_RING/FYVE/PHD"/>
</dbReference>
<dbReference type="InterPro" id="IPR014741">
    <property type="entry name" value="Adaptor_Cbl_EF_hand-like"/>
</dbReference>
<evidence type="ECO:0000256" key="3">
    <source>
        <dbReference type="ARBA" id="ARBA00004906"/>
    </source>
</evidence>
<dbReference type="GO" id="GO:0001784">
    <property type="term" value="F:phosphotyrosine residue binding"/>
    <property type="evidence" value="ECO:0007669"/>
    <property type="project" value="UniProtKB-UniRule"/>
</dbReference>
<dbReference type="Gene3D" id="3.30.40.10">
    <property type="entry name" value="Zinc/RING finger domain, C3HC4 (zinc finger)"/>
    <property type="match status" value="1"/>
</dbReference>
<keyword evidence="4" id="KW-0963">Cytoplasm</keyword>
<comment type="pathway">
    <text evidence="3 13">Protein modification; protein ubiquitination.</text>
</comment>
<feature type="region of interest" description="Disordered" evidence="14">
    <location>
        <begin position="732"/>
        <end position="784"/>
    </location>
</feature>
<dbReference type="InterPro" id="IPR014742">
    <property type="entry name" value="Adaptor_Cbl_SH2-like"/>
</dbReference>
<keyword evidence="7" id="KW-0677">Repeat</keyword>
<dbReference type="CDD" id="cd16709">
    <property type="entry name" value="RING-HC_Cbl-b"/>
    <property type="match status" value="1"/>
</dbReference>
<feature type="compositionally biased region" description="Pro residues" evidence="14">
    <location>
        <begin position="606"/>
        <end position="628"/>
    </location>
</feature>
<dbReference type="InterPro" id="IPR003153">
    <property type="entry name" value="Adaptor_Cbl_N_hlx"/>
</dbReference>
<dbReference type="PROSITE" id="PS00518">
    <property type="entry name" value="ZF_RING_1"/>
    <property type="match status" value="1"/>
</dbReference>
<dbReference type="GO" id="GO:0016567">
    <property type="term" value="P:protein ubiquitination"/>
    <property type="evidence" value="ECO:0007669"/>
    <property type="project" value="UniProtKB-UniPathway"/>
</dbReference>
<dbReference type="InterPro" id="IPR011992">
    <property type="entry name" value="EF-hand-dom_pair"/>
</dbReference>
<dbReference type="FunFam" id="3.30.505.10:FF:000154">
    <property type="entry name" value="E3 ubiquitin-protein ligase CBL"/>
    <property type="match status" value="1"/>
</dbReference>
<dbReference type="UniPathway" id="UPA00143"/>
<feature type="domain" description="RING-type" evidence="16">
    <location>
        <begin position="433"/>
        <end position="472"/>
    </location>
</feature>
<dbReference type="GO" id="GO:0030971">
    <property type="term" value="F:receptor tyrosine kinase binding"/>
    <property type="evidence" value="ECO:0007669"/>
    <property type="project" value="TreeGrafter"/>
</dbReference>
<dbReference type="EC" id="2.3.2.27" evidence="13"/>
<dbReference type="InterPro" id="IPR036860">
    <property type="entry name" value="SH2_dom_sf"/>
</dbReference>
<dbReference type="InterPro" id="IPR039520">
    <property type="entry name" value="CBL-B_RING-HC"/>
</dbReference>
<evidence type="ECO:0000256" key="11">
    <source>
        <dbReference type="ARBA" id="ARBA00022837"/>
    </source>
</evidence>
<dbReference type="InterPro" id="IPR018957">
    <property type="entry name" value="Znf_C3HC4_RING-type"/>
</dbReference>
<dbReference type="SUPFAM" id="SSF47473">
    <property type="entry name" value="EF-hand"/>
    <property type="match status" value="1"/>
</dbReference>
<feature type="compositionally biased region" description="Low complexity" evidence="14">
    <location>
        <begin position="536"/>
        <end position="547"/>
    </location>
</feature>
<evidence type="ECO:0000256" key="5">
    <source>
        <dbReference type="ARBA" id="ARBA00022679"/>
    </source>
</evidence>
<dbReference type="Gene3D" id="1.10.8.10">
    <property type="entry name" value="DNA helicase RuvA subunit, C-terminal domain"/>
    <property type="match status" value="1"/>
</dbReference>
<dbReference type="Pfam" id="PF02761">
    <property type="entry name" value="Cbl_N2"/>
    <property type="match status" value="1"/>
</dbReference>
<dbReference type="SUPFAM" id="SSF55550">
    <property type="entry name" value="SH2 domain"/>
    <property type="match status" value="1"/>
</dbReference>
<dbReference type="Proteomes" id="UP000283210">
    <property type="component" value="Chromosome 14"/>
</dbReference>
<dbReference type="Gene3D" id="1.10.238.10">
    <property type="entry name" value="EF-hand"/>
    <property type="match status" value="1"/>
</dbReference>